<keyword evidence="2" id="KW-1185">Reference proteome</keyword>
<reference evidence="1 2" key="1">
    <citation type="submission" date="2020-08" db="EMBL/GenBank/DDBJ databases">
        <title>Sequencing the genomes of 1000 actinobacteria strains.</title>
        <authorList>
            <person name="Klenk H.-P."/>
        </authorList>
    </citation>
    <scope>NUCLEOTIDE SEQUENCE [LARGE SCALE GENOMIC DNA]</scope>
    <source>
        <strain evidence="1 2">DSM 43582</strain>
    </source>
</reference>
<organism evidence="1 2">
    <name type="scientific">Nocardia transvalensis</name>
    <dbReference type="NCBI Taxonomy" id="37333"/>
    <lineage>
        <taxon>Bacteria</taxon>
        <taxon>Bacillati</taxon>
        <taxon>Actinomycetota</taxon>
        <taxon>Actinomycetes</taxon>
        <taxon>Mycobacteriales</taxon>
        <taxon>Nocardiaceae</taxon>
        <taxon>Nocardia</taxon>
    </lineage>
</organism>
<comment type="caution">
    <text evidence="1">The sequence shown here is derived from an EMBL/GenBank/DDBJ whole genome shotgun (WGS) entry which is preliminary data.</text>
</comment>
<sequence length="492" mass="52594">MSTVGEGAWGLDFPPGPPEDIAEMFATAVVADAVRRHDADLAQWVETCRDWRRQYRRVFRGMTALAVSAPDASLGIAADGLRSVRTMLHVSAGRPVGEVDLSAAGPGGSALATGDVRGEAEPPARLEVPCGGALLSGDRLRRRLADWRREGVLEPGFAAAVERVIDHPEWLALPGFRVVVTGAAAELGPLRPLLHWGADVLAVDLPGRKRWEMVREYARRGAGRLRFPVSAGRPGADLAGQLPALADWIVTALSDGIRPVLGSYAAASGPAGVRVAAAADLLAEAVSRRRPDTALAQVGSPFDCYAVPHDVVADARARRARLGMPGAVQDWARVVSRTSIFRPNYRHEIADATGAHWGVADLLPPALGPNHALARRLPRWRAVLAQAAGQTVSHTVAPLIWTGPTRHAAWPANAYLGCTHFGIEVFAPDTARTLLAAKLVADLTQPPAPQPNPESLFTEGAFHGGLWRHPYEPRSVMTSAAVVGRFQRLLPW</sequence>
<protein>
    <submittedName>
        <fullName evidence="1">Uncharacterized protein</fullName>
    </submittedName>
</protein>
<evidence type="ECO:0000313" key="1">
    <source>
        <dbReference type="EMBL" id="MBB5914372.1"/>
    </source>
</evidence>
<dbReference type="EMBL" id="JACHIT010000001">
    <property type="protein sequence ID" value="MBB5914372.1"/>
    <property type="molecule type" value="Genomic_DNA"/>
</dbReference>
<name>A0A7W9UIN3_9NOCA</name>
<accession>A0A7W9UIN3</accession>
<dbReference type="AlphaFoldDB" id="A0A7W9UIN3"/>
<evidence type="ECO:0000313" key="2">
    <source>
        <dbReference type="Proteomes" id="UP000540412"/>
    </source>
</evidence>
<gene>
    <name evidence="1" type="ORF">BJY24_003239</name>
</gene>
<dbReference type="RefSeq" id="WP_157185653.1">
    <property type="nucleotide sequence ID" value="NZ_JACHIT010000001.1"/>
</dbReference>
<proteinExistence type="predicted"/>
<dbReference type="Proteomes" id="UP000540412">
    <property type="component" value="Unassembled WGS sequence"/>
</dbReference>